<accession>A0A953IDN7</accession>
<protein>
    <submittedName>
        <fullName evidence="3">Type III-B CRISPR module RAMP protein Cmr4</fullName>
    </submittedName>
</protein>
<gene>
    <name evidence="3" type="primary">cmr4</name>
    <name evidence="3" type="ORF">CWE10_14790</name>
</gene>
<organism evidence="3 4">
    <name type="scientific">Symbiobacterium thermophilum</name>
    <dbReference type="NCBI Taxonomy" id="2734"/>
    <lineage>
        <taxon>Bacteria</taxon>
        <taxon>Bacillati</taxon>
        <taxon>Bacillota</taxon>
        <taxon>Clostridia</taxon>
        <taxon>Eubacteriales</taxon>
        <taxon>Symbiobacteriaceae</taxon>
        <taxon>Symbiobacterium</taxon>
    </lineage>
</organism>
<proteinExistence type="predicted"/>
<sequence>MATKVAQVMVLHALTPLHPGSGQSTGIVDLPVQREVHTQFPMVAASGVKGSLRDLAETRASAGEVGWTRDVVETVFGPETANASEGAGALSVTDLRILAFPVRSLQAVFVWVTCPLVLRRLQRDLNLAGKACPDLAVAGPSDEEVVIAGEYRPPLLLEERALQVRKPDKASLAAMDLVAELAPADLRDDLRSKLAIVSDQVFTYFVRHCTQVSARIALNERKTTTGDGGNLWYEETLPPETILYGLLVCSAPRIQRDGWKRGRSAGAVAECVAGLFAERPYIQIGGNETVGQGWCRVNLMRAGDMA</sequence>
<dbReference type="Proteomes" id="UP000732377">
    <property type="component" value="Unassembled WGS sequence"/>
</dbReference>
<dbReference type="PANTHER" id="PTHR36700:SF1">
    <property type="entry name" value="CRISPR SYSTEM CMR SUBUNIT CMR4"/>
    <property type="match status" value="1"/>
</dbReference>
<evidence type="ECO:0000256" key="1">
    <source>
        <dbReference type="ARBA" id="ARBA00023118"/>
    </source>
</evidence>
<dbReference type="GO" id="GO:0051607">
    <property type="term" value="P:defense response to virus"/>
    <property type="evidence" value="ECO:0007669"/>
    <property type="project" value="UniProtKB-KW"/>
</dbReference>
<evidence type="ECO:0000313" key="4">
    <source>
        <dbReference type="Proteomes" id="UP000732377"/>
    </source>
</evidence>
<dbReference type="Pfam" id="PF03787">
    <property type="entry name" value="RAMPs"/>
    <property type="match status" value="1"/>
</dbReference>
<dbReference type="NCBIfam" id="TIGR02580">
    <property type="entry name" value="cas_RAMP_Cmr4"/>
    <property type="match status" value="1"/>
</dbReference>
<dbReference type="EMBL" id="PIUK01000181">
    <property type="protein sequence ID" value="MBY6277449.1"/>
    <property type="molecule type" value="Genomic_DNA"/>
</dbReference>
<dbReference type="AlphaFoldDB" id="A0A953IDN7"/>
<name>A0A953IDN7_SYMTR</name>
<reference evidence="3" key="1">
    <citation type="submission" date="2017-11" db="EMBL/GenBank/DDBJ databases">
        <title>Three new genomes from thermophilic consortium.</title>
        <authorList>
            <person name="Quaggio R."/>
            <person name="Amgarten D."/>
            <person name="Setubal J.C."/>
        </authorList>
    </citation>
    <scope>NUCLEOTIDE SEQUENCE</scope>
    <source>
        <strain evidence="3">ZCTH01-B2</strain>
    </source>
</reference>
<evidence type="ECO:0000313" key="3">
    <source>
        <dbReference type="EMBL" id="MBY6277449.1"/>
    </source>
</evidence>
<evidence type="ECO:0000259" key="2">
    <source>
        <dbReference type="Pfam" id="PF03787"/>
    </source>
</evidence>
<keyword evidence="1" id="KW-0051">Antiviral defense</keyword>
<dbReference type="PANTHER" id="PTHR36700">
    <property type="entry name" value="CRISPR SYSTEM CMR SUBUNIT CMR4"/>
    <property type="match status" value="1"/>
</dbReference>
<dbReference type="InterPro" id="IPR013410">
    <property type="entry name" value="CRISPR-assoc_RAMP_Cmr4"/>
</dbReference>
<dbReference type="RefSeq" id="WP_273380673.1">
    <property type="nucleotide sequence ID" value="NZ_PIUK01000181.1"/>
</dbReference>
<dbReference type="InterPro" id="IPR005537">
    <property type="entry name" value="RAMP_III_fam"/>
</dbReference>
<comment type="caution">
    <text evidence="3">The sequence shown here is derived from an EMBL/GenBank/DDBJ whole genome shotgun (WGS) entry which is preliminary data.</text>
</comment>
<feature type="domain" description="CRISPR type III-associated protein" evidence="2">
    <location>
        <begin position="11"/>
        <end position="296"/>
    </location>
</feature>